<proteinExistence type="predicted"/>
<evidence type="ECO:0000256" key="1">
    <source>
        <dbReference type="SAM" id="MobiDB-lite"/>
    </source>
</evidence>
<protein>
    <submittedName>
        <fullName evidence="3">Uncharacterized protein</fullName>
    </submittedName>
</protein>
<evidence type="ECO:0000313" key="3">
    <source>
        <dbReference type="EMBL" id="WDF02938.1"/>
    </source>
</evidence>
<organism evidence="3 4">
    <name type="scientific">Shouchella hunanensis</name>
    <dbReference type="NCBI Taxonomy" id="766894"/>
    <lineage>
        <taxon>Bacteria</taxon>
        <taxon>Bacillati</taxon>
        <taxon>Bacillota</taxon>
        <taxon>Bacilli</taxon>
        <taxon>Bacillales</taxon>
        <taxon>Bacillaceae</taxon>
        <taxon>Shouchella</taxon>
    </lineage>
</organism>
<feature type="transmembrane region" description="Helical" evidence="2">
    <location>
        <begin position="7"/>
        <end position="32"/>
    </location>
</feature>
<keyword evidence="2" id="KW-0812">Transmembrane</keyword>
<feature type="compositionally biased region" description="Acidic residues" evidence="1">
    <location>
        <begin position="135"/>
        <end position="166"/>
    </location>
</feature>
<evidence type="ECO:0000256" key="2">
    <source>
        <dbReference type="SAM" id="Phobius"/>
    </source>
</evidence>
<feature type="region of interest" description="Disordered" evidence="1">
    <location>
        <begin position="112"/>
        <end position="166"/>
    </location>
</feature>
<keyword evidence="2" id="KW-1133">Transmembrane helix</keyword>
<sequence length="271" mass="31043">MQLLLGCLGLIIGVILLIVVAMFIGAILLWILNGIMFLGTWGALIAGIFLIVVIGRNLIIKNKTDLKQLIVWAVVLFLVFGLGRGIQPKLHNYLTTSKDETEVETVVADSSIDEIDEEDQSQPEITDIDKKNEDMKDENDDSEEEEQVIEDDTEKEDEEIETNEQDTELIQRISDRFDHFMETVDLVESIKFSTSGGEINTNRYYVFIINEVKMYTEEEKLYLIEELAPVIKGIVAHEKGEEDFPYVYFRYADDTKFAEPKIWGDGYNIKK</sequence>
<evidence type="ECO:0000313" key="4">
    <source>
        <dbReference type="Proteomes" id="UP001215143"/>
    </source>
</evidence>
<feature type="compositionally biased region" description="Acidic residues" evidence="1">
    <location>
        <begin position="112"/>
        <end position="121"/>
    </location>
</feature>
<name>A0ABY7W670_9BACI</name>
<dbReference type="EMBL" id="CP117834">
    <property type="protein sequence ID" value="WDF02938.1"/>
    <property type="molecule type" value="Genomic_DNA"/>
</dbReference>
<dbReference type="RefSeq" id="WP_274272446.1">
    <property type="nucleotide sequence ID" value="NZ_CP117834.1"/>
</dbReference>
<keyword evidence="4" id="KW-1185">Reference proteome</keyword>
<feature type="transmembrane region" description="Helical" evidence="2">
    <location>
        <begin position="38"/>
        <end position="57"/>
    </location>
</feature>
<gene>
    <name evidence="3" type="ORF">PQ477_15740</name>
</gene>
<reference evidence="3 4" key="1">
    <citation type="submission" date="2023-02" db="EMBL/GenBank/DDBJ databases">
        <authorList>
            <person name="Liu G."/>
        </authorList>
    </citation>
    <scope>NUCLEOTIDE SEQUENCE [LARGE SCALE GENOMIC DNA]</scope>
    <source>
        <strain evidence="3 4">DSM 23008</strain>
    </source>
</reference>
<keyword evidence="2" id="KW-0472">Membrane</keyword>
<dbReference type="Proteomes" id="UP001215143">
    <property type="component" value="Chromosome"/>
</dbReference>
<accession>A0ABY7W670</accession>
<feature type="transmembrane region" description="Helical" evidence="2">
    <location>
        <begin position="69"/>
        <end position="86"/>
    </location>
</feature>